<dbReference type="Proteomes" id="UP001500908">
    <property type="component" value="Unassembled WGS sequence"/>
</dbReference>
<evidence type="ECO:0000256" key="3">
    <source>
        <dbReference type="ARBA" id="ARBA00022448"/>
    </source>
</evidence>
<feature type="transmembrane region" description="Helical" evidence="8">
    <location>
        <begin position="21"/>
        <end position="40"/>
    </location>
</feature>
<dbReference type="RefSeq" id="WP_344973410.1">
    <property type="nucleotide sequence ID" value="NZ_BAABDD010000019.1"/>
</dbReference>
<feature type="transmembrane region" description="Helical" evidence="8">
    <location>
        <begin position="319"/>
        <end position="342"/>
    </location>
</feature>
<evidence type="ECO:0000313" key="11">
    <source>
        <dbReference type="Proteomes" id="UP001500908"/>
    </source>
</evidence>
<evidence type="ECO:0000256" key="1">
    <source>
        <dbReference type="ARBA" id="ARBA00004651"/>
    </source>
</evidence>
<gene>
    <name evidence="10" type="ORF">GCM10022402_35880</name>
</gene>
<proteinExistence type="inferred from homology"/>
<feature type="transmembrane region" description="Helical" evidence="8">
    <location>
        <begin position="296"/>
        <end position="313"/>
    </location>
</feature>
<dbReference type="CDD" id="cd17320">
    <property type="entry name" value="MFS_MdfA_MDR_like"/>
    <property type="match status" value="1"/>
</dbReference>
<evidence type="ECO:0000256" key="7">
    <source>
        <dbReference type="ARBA" id="ARBA00023136"/>
    </source>
</evidence>
<evidence type="ECO:0000256" key="4">
    <source>
        <dbReference type="ARBA" id="ARBA00022475"/>
    </source>
</evidence>
<dbReference type="InterPro" id="IPR005829">
    <property type="entry name" value="Sugar_transporter_CS"/>
</dbReference>
<feature type="transmembrane region" description="Helical" evidence="8">
    <location>
        <begin position="116"/>
        <end position="137"/>
    </location>
</feature>
<dbReference type="Gene3D" id="1.20.1720.10">
    <property type="entry name" value="Multidrug resistance protein D"/>
    <property type="match status" value="1"/>
</dbReference>
<name>A0ABP7G3E6_9ACTN</name>
<feature type="transmembrane region" description="Helical" evidence="8">
    <location>
        <begin position="385"/>
        <end position="408"/>
    </location>
</feature>
<evidence type="ECO:0000256" key="2">
    <source>
        <dbReference type="ARBA" id="ARBA00006236"/>
    </source>
</evidence>
<dbReference type="InterPro" id="IPR036259">
    <property type="entry name" value="MFS_trans_sf"/>
</dbReference>
<keyword evidence="6 8" id="KW-1133">Transmembrane helix</keyword>
<feature type="transmembrane region" description="Helical" evidence="8">
    <location>
        <begin position="233"/>
        <end position="253"/>
    </location>
</feature>
<evidence type="ECO:0000256" key="5">
    <source>
        <dbReference type="ARBA" id="ARBA00022692"/>
    </source>
</evidence>
<reference evidence="11" key="1">
    <citation type="journal article" date="2019" name="Int. J. Syst. Evol. Microbiol.">
        <title>The Global Catalogue of Microorganisms (GCM) 10K type strain sequencing project: providing services to taxonomists for standard genome sequencing and annotation.</title>
        <authorList>
            <consortium name="The Broad Institute Genomics Platform"/>
            <consortium name="The Broad Institute Genome Sequencing Center for Infectious Disease"/>
            <person name="Wu L."/>
            <person name="Ma J."/>
        </authorList>
    </citation>
    <scope>NUCLEOTIDE SEQUENCE [LARGE SCALE GENOMIC DNA]</scope>
    <source>
        <strain evidence="11">JCM 17137</strain>
    </source>
</reference>
<dbReference type="InterPro" id="IPR004812">
    <property type="entry name" value="Efflux_drug-R_Bcr/CmlA"/>
</dbReference>
<feature type="transmembrane region" description="Helical" evidence="8">
    <location>
        <begin position="91"/>
        <end position="110"/>
    </location>
</feature>
<keyword evidence="4" id="KW-1003">Cell membrane</keyword>
<feature type="transmembrane region" description="Helical" evidence="8">
    <location>
        <begin position="354"/>
        <end position="379"/>
    </location>
</feature>
<dbReference type="EMBL" id="BAABDD010000019">
    <property type="protein sequence ID" value="GAA3754038.1"/>
    <property type="molecule type" value="Genomic_DNA"/>
</dbReference>
<evidence type="ECO:0000256" key="6">
    <source>
        <dbReference type="ARBA" id="ARBA00022989"/>
    </source>
</evidence>
<evidence type="ECO:0000313" key="10">
    <source>
        <dbReference type="EMBL" id="GAA3754038.1"/>
    </source>
</evidence>
<sequence length="417" mass="42119">MSTQTDVAAPTAADLPRTGRSTALLVVILGMLTATGPLATDLYLPALPQIAADLSAPESQIQLTLTAIMVGMALGQLVIGPMSDAWGRRVPLIVGGIVFTLTALGCMFVPSAGAFVVLRFIQGIAGAAGAVVSRAVVRDLFDGDAAARFFSRLMLVIGVAPMLGPVLGGQLLLVGPWQVSFAVIGAVSALSVTLVWLRLPESLPRHQRRPVSAASLLRTVATLLSQARFMGPALTLALGFAAMFTYVSAFSFVAQNEFGATAQQFSLIFALTAIALVGSTQLNAALIGRVSIRGRLGAALATLLAAIAALAVLDLTGTATLVTVTVAFMVMMLGAGGIMPNATSAAISSQEPAVAGTASALVGTLQFALGGGLAALAGFTPSGEASLTSMTVVMAATAIAATVAFCTLGRRPAGVPA</sequence>
<dbReference type="PANTHER" id="PTHR23502">
    <property type="entry name" value="MAJOR FACILITATOR SUPERFAMILY"/>
    <property type="match status" value="1"/>
</dbReference>
<dbReference type="Pfam" id="PF07690">
    <property type="entry name" value="MFS_1"/>
    <property type="match status" value="1"/>
</dbReference>
<organism evidence="10 11">
    <name type="scientific">Salinactinospora qingdaonensis</name>
    <dbReference type="NCBI Taxonomy" id="702744"/>
    <lineage>
        <taxon>Bacteria</taxon>
        <taxon>Bacillati</taxon>
        <taxon>Actinomycetota</taxon>
        <taxon>Actinomycetes</taxon>
        <taxon>Streptosporangiales</taxon>
        <taxon>Nocardiopsidaceae</taxon>
        <taxon>Salinactinospora</taxon>
    </lineage>
</organism>
<feature type="transmembrane region" description="Helical" evidence="8">
    <location>
        <begin position="149"/>
        <end position="173"/>
    </location>
</feature>
<feature type="transmembrane region" description="Helical" evidence="8">
    <location>
        <begin position="179"/>
        <end position="199"/>
    </location>
</feature>
<keyword evidence="5 8" id="KW-0812">Transmembrane</keyword>
<accession>A0ABP7G3E6</accession>
<evidence type="ECO:0000259" key="9">
    <source>
        <dbReference type="PROSITE" id="PS50850"/>
    </source>
</evidence>
<dbReference type="PROSITE" id="PS00216">
    <property type="entry name" value="SUGAR_TRANSPORT_1"/>
    <property type="match status" value="1"/>
</dbReference>
<protein>
    <submittedName>
        <fullName evidence="10">Multidrug effflux MFS transporter</fullName>
    </submittedName>
</protein>
<keyword evidence="11" id="KW-1185">Reference proteome</keyword>
<keyword evidence="3" id="KW-0813">Transport</keyword>
<comment type="similarity">
    <text evidence="2">Belongs to the major facilitator superfamily. Bcr/CmlA family.</text>
</comment>
<dbReference type="PANTHER" id="PTHR23502:SF132">
    <property type="entry name" value="POLYAMINE TRANSPORTER 2-RELATED"/>
    <property type="match status" value="1"/>
</dbReference>
<feature type="domain" description="Major facilitator superfamily (MFS) profile" evidence="9">
    <location>
        <begin position="23"/>
        <end position="413"/>
    </location>
</feature>
<dbReference type="InterPro" id="IPR011701">
    <property type="entry name" value="MFS"/>
</dbReference>
<dbReference type="NCBIfam" id="TIGR00710">
    <property type="entry name" value="efflux_Bcr_CflA"/>
    <property type="match status" value="1"/>
</dbReference>
<evidence type="ECO:0000256" key="8">
    <source>
        <dbReference type="SAM" id="Phobius"/>
    </source>
</evidence>
<dbReference type="PROSITE" id="PS50850">
    <property type="entry name" value="MFS"/>
    <property type="match status" value="1"/>
</dbReference>
<dbReference type="InterPro" id="IPR020846">
    <property type="entry name" value="MFS_dom"/>
</dbReference>
<keyword evidence="7 8" id="KW-0472">Membrane</keyword>
<dbReference type="SUPFAM" id="SSF103473">
    <property type="entry name" value="MFS general substrate transporter"/>
    <property type="match status" value="1"/>
</dbReference>
<comment type="subcellular location">
    <subcellularLocation>
        <location evidence="1">Cell membrane</location>
        <topology evidence="1">Multi-pass membrane protein</topology>
    </subcellularLocation>
</comment>
<feature type="transmembrane region" description="Helical" evidence="8">
    <location>
        <begin position="60"/>
        <end position="79"/>
    </location>
</feature>
<comment type="caution">
    <text evidence="10">The sequence shown here is derived from an EMBL/GenBank/DDBJ whole genome shotgun (WGS) entry which is preliminary data.</text>
</comment>
<feature type="transmembrane region" description="Helical" evidence="8">
    <location>
        <begin position="265"/>
        <end position="284"/>
    </location>
</feature>